<name>A0A7L9WI84_9RHOB</name>
<accession>A0A7L9WI84</accession>
<reference evidence="2 3" key="1">
    <citation type="submission" date="2019-10" db="EMBL/GenBank/DDBJ databases">
        <title>Pseudopuniceibacterium sp. HQ09 islated from Antarctica.</title>
        <authorList>
            <person name="Liao L."/>
            <person name="Su S."/>
            <person name="Chen B."/>
            <person name="Yu Y."/>
        </authorList>
    </citation>
    <scope>NUCLEOTIDE SEQUENCE [LARGE SCALE GENOMIC DNA]</scope>
    <source>
        <strain evidence="2 3">HQ09</strain>
    </source>
</reference>
<keyword evidence="3" id="KW-1185">Reference proteome</keyword>
<feature type="domain" description="ABM" evidence="1">
    <location>
        <begin position="11"/>
        <end position="78"/>
    </location>
</feature>
<dbReference type="GO" id="GO:0004497">
    <property type="term" value="F:monooxygenase activity"/>
    <property type="evidence" value="ECO:0007669"/>
    <property type="project" value="UniProtKB-KW"/>
</dbReference>
<dbReference type="InterPro" id="IPR011008">
    <property type="entry name" value="Dimeric_a/b-barrel"/>
</dbReference>
<dbReference type="InterPro" id="IPR007138">
    <property type="entry name" value="ABM_dom"/>
</dbReference>
<proteinExistence type="predicted"/>
<organism evidence="2 3">
    <name type="scientific">Pseudooceanicola spongiae</name>
    <dbReference type="NCBI Taxonomy" id="2613965"/>
    <lineage>
        <taxon>Bacteria</taxon>
        <taxon>Pseudomonadati</taxon>
        <taxon>Pseudomonadota</taxon>
        <taxon>Alphaproteobacteria</taxon>
        <taxon>Rhodobacterales</taxon>
        <taxon>Paracoccaceae</taxon>
        <taxon>Pseudooceanicola</taxon>
    </lineage>
</organism>
<dbReference type="Proteomes" id="UP000594118">
    <property type="component" value="Chromosome"/>
</dbReference>
<protein>
    <submittedName>
        <fullName evidence="2">Antibiotic biosynthesis monooxygenase</fullName>
    </submittedName>
</protein>
<evidence type="ECO:0000313" key="3">
    <source>
        <dbReference type="Proteomes" id="UP000594118"/>
    </source>
</evidence>
<evidence type="ECO:0000259" key="1">
    <source>
        <dbReference type="Pfam" id="PF03992"/>
    </source>
</evidence>
<keyword evidence="2" id="KW-0503">Monooxygenase</keyword>
<dbReference type="Gene3D" id="3.30.70.100">
    <property type="match status" value="1"/>
</dbReference>
<dbReference type="EMBL" id="CP045201">
    <property type="protein sequence ID" value="QOL79949.1"/>
    <property type="molecule type" value="Genomic_DNA"/>
</dbReference>
<dbReference type="Pfam" id="PF03992">
    <property type="entry name" value="ABM"/>
    <property type="match status" value="1"/>
</dbReference>
<dbReference type="AlphaFoldDB" id="A0A7L9WI84"/>
<sequence>MSETGQVRLTGAMSCPADRRAAVRAALPEHIRLTRAEPGCLSFEVSEDTPGQFVVAEVFASRAAFEQHQSRAAASDWAQITQGLPRDYRVEEG</sequence>
<dbReference type="SUPFAM" id="SSF54909">
    <property type="entry name" value="Dimeric alpha+beta barrel"/>
    <property type="match status" value="1"/>
</dbReference>
<gene>
    <name evidence="2" type="ORF">F3W81_03390</name>
</gene>
<dbReference type="RefSeq" id="WP_193082265.1">
    <property type="nucleotide sequence ID" value="NZ_CP045201.1"/>
</dbReference>
<dbReference type="KEGG" id="pshq:F3W81_03390"/>
<evidence type="ECO:0000313" key="2">
    <source>
        <dbReference type="EMBL" id="QOL79949.1"/>
    </source>
</evidence>
<keyword evidence="2" id="KW-0560">Oxidoreductase</keyword>